<dbReference type="NCBIfam" id="TIGR02683">
    <property type="entry name" value="upstrm_HI1419"/>
    <property type="match status" value="1"/>
</dbReference>
<protein>
    <recommendedName>
        <fullName evidence="4">Addiction module killer protein</fullName>
    </recommendedName>
</protein>
<dbReference type="PANTHER" id="PTHR41791:SF1">
    <property type="entry name" value="SSL7039 PROTEIN"/>
    <property type="match status" value="1"/>
</dbReference>
<feature type="region of interest" description="Disordered" evidence="1">
    <location>
        <begin position="104"/>
        <end position="123"/>
    </location>
</feature>
<evidence type="ECO:0000256" key="1">
    <source>
        <dbReference type="SAM" id="MobiDB-lite"/>
    </source>
</evidence>
<evidence type="ECO:0008006" key="4">
    <source>
        <dbReference type="Google" id="ProtNLM"/>
    </source>
</evidence>
<dbReference type="Proteomes" id="UP000299367">
    <property type="component" value="Unassembled WGS sequence"/>
</dbReference>
<proteinExistence type="predicted"/>
<evidence type="ECO:0000313" key="2">
    <source>
        <dbReference type="EMBL" id="GCL42915.1"/>
    </source>
</evidence>
<comment type="caution">
    <text evidence="2">The sequence shown here is derived from an EMBL/GenBank/DDBJ whole genome shotgun (WGS) entry which is preliminary data.</text>
</comment>
<reference evidence="3" key="1">
    <citation type="submission" date="2019-02" db="EMBL/GenBank/DDBJ databases">
        <title>Draft genome sequence of Dolichospermum planctonicum NIES-80.</title>
        <authorList>
            <person name="Yamaguchi H."/>
            <person name="Suzuki S."/>
            <person name="Kawachi M."/>
        </authorList>
    </citation>
    <scope>NUCLEOTIDE SEQUENCE [LARGE SCALE GENOMIC DNA]</scope>
    <source>
        <strain evidence="3">NIES-80</strain>
    </source>
</reference>
<accession>A0A480ACQ6</accession>
<dbReference type="AlphaFoldDB" id="A0A480ACQ6"/>
<dbReference type="RefSeq" id="WP_137908460.1">
    <property type="nucleotide sequence ID" value="NZ_BJCF01000029.1"/>
</dbReference>
<name>A0A480ACQ6_9CYAN</name>
<gene>
    <name evidence="2" type="ORF">NIES80_26240</name>
</gene>
<dbReference type="PANTHER" id="PTHR41791">
    <property type="entry name" value="SSL7039 PROTEIN"/>
    <property type="match status" value="1"/>
</dbReference>
<dbReference type="OrthoDB" id="9800258at2"/>
<dbReference type="InterPro" id="IPR014056">
    <property type="entry name" value="TypeIITA-like_toxin_pred"/>
</dbReference>
<feature type="compositionally biased region" description="Basic and acidic residues" evidence="1">
    <location>
        <begin position="109"/>
        <end position="123"/>
    </location>
</feature>
<evidence type="ECO:0000313" key="3">
    <source>
        <dbReference type="Proteomes" id="UP000299367"/>
    </source>
</evidence>
<sequence length="123" mass="14241">MSIIRVQEYLKEDGSSPYQEWFDSLDAQAAAKVTVAKSRLELGNTSNVKWFDGIGEYKIDWGPGYRIYLAQDGKQLIVLFGGGTKKNQQSDINRAKELYQEYKRRKKEISKEQATDNDNREKR</sequence>
<dbReference type="PIRSF" id="PIRSF028744">
    <property type="entry name" value="Addict_mod_HI1419"/>
    <property type="match status" value="1"/>
</dbReference>
<dbReference type="EMBL" id="BJCF01000029">
    <property type="protein sequence ID" value="GCL42915.1"/>
    <property type="molecule type" value="Genomic_DNA"/>
</dbReference>
<organism evidence="2 3">
    <name type="scientific">Dolichospermum planctonicum</name>
    <dbReference type="NCBI Taxonomy" id="136072"/>
    <lineage>
        <taxon>Bacteria</taxon>
        <taxon>Bacillati</taxon>
        <taxon>Cyanobacteriota</taxon>
        <taxon>Cyanophyceae</taxon>
        <taxon>Nostocales</taxon>
        <taxon>Aphanizomenonaceae</taxon>
        <taxon>Dolichospermum</taxon>
    </lineage>
</organism>